<evidence type="ECO:0000256" key="7">
    <source>
        <dbReference type="SAM" id="MobiDB-lite"/>
    </source>
</evidence>
<evidence type="ECO:0000256" key="4">
    <source>
        <dbReference type="ARBA" id="ARBA00022801"/>
    </source>
</evidence>
<evidence type="ECO:0000256" key="3">
    <source>
        <dbReference type="ARBA" id="ARBA00022723"/>
    </source>
</evidence>
<keyword evidence="12" id="KW-1185">Reference proteome</keyword>
<keyword evidence="8" id="KW-0472">Membrane</keyword>
<dbReference type="InterPro" id="IPR016047">
    <property type="entry name" value="M23ase_b-sheet_dom"/>
</dbReference>
<sequence>MARAMGRAFRERQIYHRSDGVVRFVKLSSQTQMAMALILGAFLLWVAFATVNFVFEQQIKIAEAQQRRDERAAFQRRLQSQETAYDEVSALNYVYAREFDAAISNLRSQTDTLRGLMDNKGAIDGRLQGLSDTLSETGAPGGQPMKSGNRVMVDPIGREPTPRQSRVSSLRRDALTRFSQMRVTGEIDDAALSRMRLQSADLSARQLAMMGALEEDTRIRIEELAEVLRHTGVDMSGVVDAQTETLSAPLLASLIRGPKDEAAGEAEPFTGQGGPLIPADDLPRDPYTRTAARVARTLGEAAVLTEAVKVIPLSAPVKDRHRMTSRFGVRWDPVKKNRRAQHKGLDFAARTNTPILATAPGRVTFAGVRGGYGRCVEIDHGNGFKTRYGHMNAIKVRTGQKVELHDVIGLMGSTGRSTGTHVHYEVHYRGRQVDPLKFIEAGRYVFES</sequence>
<dbReference type="CDD" id="cd12797">
    <property type="entry name" value="M23_peptidase"/>
    <property type="match status" value="1"/>
</dbReference>
<proteinExistence type="predicted"/>
<keyword evidence="6" id="KW-0482">Metalloprotease</keyword>
<comment type="caution">
    <text evidence="11">The sequence shown here is derived from an EMBL/GenBank/DDBJ whole genome shotgun (WGS) entry which is preliminary data.</text>
</comment>
<dbReference type="GO" id="GO:0006508">
    <property type="term" value="P:proteolysis"/>
    <property type="evidence" value="ECO:0007669"/>
    <property type="project" value="UniProtKB-KW"/>
</dbReference>
<reference evidence="11 12" key="1">
    <citation type="submission" date="2020-08" db="EMBL/GenBank/DDBJ databases">
        <title>Genomic Encyclopedia of Type Strains, Phase IV (KMG-IV): sequencing the most valuable type-strain genomes for metagenomic binning, comparative biology and taxonomic classification.</title>
        <authorList>
            <person name="Goeker M."/>
        </authorList>
    </citation>
    <scope>NUCLEOTIDE SEQUENCE [LARGE SCALE GENOMIC DNA]</scope>
    <source>
        <strain evidence="11 12">DSM 102850</strain>
    </source>
</reference>
<dbReference type="PANTHER" id="PTHR21666:SF288">
    <property type="entry name" value="CELL DIVISION PROTEIN YTFB"/>
    <property type="match status" value="1"/>
</dbReference>
<feature type="domain" description="DUF5930" evidence="10">
    <location>
        <begin position="3"/>
        <end position="239"/>
    </location>
</feature>
<dbReference type="EMBL" id="JACHOB010000004">
    <property type="protein sequence ID" value="MBB4659528.1"/>
    <property type="molecule type" value="Genomic_DNA"/>
</dbReference>
<keyword evidence="3" id="KW-0479">Metal-binding</keyword>
<dbReference type="Gene3D" id="2.70.70.10">
    <property type="entry name" value="Glucose Permease (Domain IIA)"/>
    <property type="match status" value="1"/>
</dbReference>
<gene>
    <name evidence="11" type="ORF">GGQ59_002065</name>
</gene>
<keyword evidence="5" id="KW-0862">Zinc</keyword>
<dbReference type="InterPro" id="IPR045974">
    <property type="entry name" value="DUF5930"/>
</dbReference>
<evidence type="ECO:0000256" key="5">
    <source>
        <dbReference type="ARBA" id="ARBA00022833"/>
    </source>
</evidence>
<accession>A0A840I5V7</accession>
<dbReference type="InterPro" id="IPR050570">
    <property type="entry name" value="Cell_wall_metabolism_enzyme"/>
</dbReference>
<evidence type="ECO:0000256" key="6">
    <source>
        <dbReference type="ARBA" id="ARBA00023049"/>
    </source>
</evidence>
<dbReference type="Pfam" id="PF19353">
    <property type="entry name" value="DUF5930"/>
    <property type="match status" value="1"/>
</dbReference>
<dbReference type="Proteomes" id="UP000563524">
    <property type="component" value="Unassembled WGS sequence"/>
</dbReference>
<keyword evidence="8" id="KW-0812">Transmembrane</keyword>
<dbReference type="PANTHER" id="PTHR21666">
    <property type="entry name" value="PEPTIDASE-RELATED"/>
    <property type="match status" value="1"/>
</dbReference>
<keyword evidence="8" id="KW-1133">Transmembrane helix</keyword>
<keyword evidence="2" id="KW-0645">Protease</keyword>
<feature type="transmembrane region" description="Helical" evidence="8">
    <location>
        <begin position="33"/>
        <end position="55"/>
    </location>
</feature>
<dbReference type="InterPro" id="IPR011055">
    <property type="entry name" value="Dup_hybrid_motif"/>
</dbReference>
<dbReference type="SUPFAM" id="SSF51261">
    <property type="entry name" value="Duplicated hybrid motif"/>
    <property type="match status" value="1"/>
</dbReference>
<evidence type="ECO:0000256" key="1">
    <source>
        <dbReference type="ARBA" id="ARBA00001947"/>
    </source>
</evidence>
<evidence type="ECO:0000259" key="9">
    <source>
        <dbReference type="Pfam" id="PF01551"/>
    </source>
</evidence>
<evidence type="ECO:0000256" key="2">
    <source>
        <dbReference type="ARBA" id="ARBA00022670"/>
    </source>
</evidence>
<dbReference type="GO" id="GO:0046872">
    <property type="term" value="F:metal ion binding"/>
    <property type="evidence" value="ECO:0007669"/>
    <property type="project" value="UniProtKB-KW"/>
</dbReference>
<evidence type="ECO:0000313" key="12">
    <source>
        <dbReference type="Proteomes" id="UP000563524"/>
    </source>
</evidence>
<comment type="cofactor">
    <cofactor evidence="1">
        <name>Zn(2+)</name>
        <dbReference type="ChEBI" id="CHEBI:29105"/>
    </cofactor>
</comment>
<feature type="region of interest" description="Disordered" evidence="7">
    <location>
        <begin position="263"/>
        <end position="284"/>
    </location>
</feature>
<evidence type="ECO:0000313" key="11">
    <source>
        <dbReference type="EMBL" id="MBB4659528.1"/>
    </source>
</evidence>
<evidence type="ECO:0000256" key="8">
    <source>
        <dbReference type="SAM" id="Phobius"/>
    </source>
</evidence>
<keyword evidence="4 11" id="KW-0378">Hydrolase</keyword>
<dbReference type="Pfam" id="PF01551">
    <property type="entry name" value="Peptidase_M23"/>
    <property type="match status" value="1"/>
</dbReference>
<evidence type="ECO:0000259" key="10">
    <source>
        <dbReference type="Pfam" id="PF19353"/>
    </source>
</evidence>
<organism evidence="11 12">
    <name type="scientific">Parvularcula dongshanensis</name>
    <dbReference type="NCBI Taxonomy" id="1173995"/>
    <lineage>
        <taxon>Bacteria</taxon>
        <taxon>Pseudomonadati</taxon>
        <taxon>Pseudomonadota</taxon>
        <taxon>Alphaproteobacteria</taxon>
        <taxon>Parvularculales</taxon>
        <taxon>Parvularculaceae</taxon>
        <taxon>Parvularcula</taxon>
    </lineage>
</organism>
<protein>
    <submittedName>
        <fullName evidence="11">Murein DD-endopeptidase MepM/ murein hydrolase activator NlpD</fullName>
    </submittedName>
</protein>
<dbReference type="GO" id="GO:0004222">
    <property type="term" value="F:metalloendopeptidase activity"/>
    <property type="evidence" value="ECO:0007669"/>
    <property type="project" value="TreeGrafter"/>
</dbReference>
<dbReference type="FunFam" id="2.70.70.10:FF:000006">
    <property type="entry name" value="M23 family peptidase"/>
    <property type="match status" value="1"/>
</dbReference>
<feature type="domain" description="M23ase beta-sheet core" evidence="9">
    <location>
        <begin position="341"/>
        <end position="435"/>
    </location>
</feature>
<dbReference type="AlphaFoldDB" id="A0A840I5V7"/>
<name>A0A840I5V7_9PROT</name>